<dbReference type="PANTHER" id="PTHR23427:SF2">
    <property type="entry name" value="SURFEIT LOCUS PROTEIN 1"/>
    <property type="match status" value="1"/>
</dbReference>
<keyword evidence="3 6" id="KW-0812">Transmembrane</keyword>
<reference evidence="7 8" key="1">
    <citation type="submission" date="2019-12" db="EMBL/GenBank/DDBJ databases">
        <authorList>
            <person name="Li M."/>
        </authorList>
    </citation>
    <scope>NUCLEOTIDE SEQUENCE [LARGE SCALE GENOMIC DNA]</scope>
    <source>
        <strain evidence="7 8">GBMRC 2024</strain>
    </source>
</reference>
<evidence type="ECO:0000256" key="2">
    <source>
        <dbReference type="ARBA" id="ARBA00007165"/>
    </source>
</evidence>
<evidence type="ECO:0000256" key="6">
    <source>
        <dbReference type="RuleBase" id="RU363076"/>
    </source>
</evidence>
<name>A0A6L7FZI2_9RHOB</name>
<dbReference type="AlphaFoldDB" id="A0A6L7FZI2"/>
<dbReference type="Pfam" id="PF02104">
    <property type="entry name" value="SURF1"/>
    <property type="match status" value="1"/>
</dbReference>
<evidence type="ECO:0000256" key="1">
    <source>
        <dbReference type="ARBA" id="ARBA00004370"/>
    </source>
</evidence>
<dbReference type="PROSITE" id="PS50895">
    <property type="entry name" value="SURF1"/>
    <property type="match status" value="1"/>
</dbReference>
<keyword evidence="8" id="KW-1185">Reference proteome</keyword>
<feature type="transmembrane region" description="Helical" evidence="6">
    <location>
        <begin position="194"/>
        <end position="213"/>
    </location>
</feature>
<dbReference type="Proteomes" id="UP000477911">
    <property type="component" value="Unassembled WGS sequence"/>
</dbReference>
<comment type="caution">
    <text evidence="6">Lacks conserved residue(s) required for the propagation of feature annotation.</text>
</comment>
<dbReference type="CDD" id="cd06662">
    <property type="entry name" value="SURF1"/>
    <property type="match status" value="1"/>
</dbReference>
<protein>
    <recommendedName>
        <fullName evidence="6">SURF1-like protein</fullName>
    </recommendedName>
</protein>
<gene>
    <name evidence="7" type="ORF">GR170_05195</name>
</gene>
<dbReference type="GO" id="GO:0005886">
    <property type="term" value="C:plasma membrane"/>
    <property type="evidence" value="ECO:0007669"/>
    <property type="project" value="UniProtKB-SubCell"/>
</dbReference>
<sequence>MRIWSVLVLGLGGAAILLSLGSWQLRRLAWKEDLLARIETRIAAAPVALPRAPDPERDRYLAVSAEGHFTGAPLRVQSARDGQGAGWRIVQRFDTAGRRIMVDRGFVPQGAEIPEGGAGRVTGNLLWPDEVDAMTPRPDLEDRLFYGRDVSGMADVLATEPVLLVRRDGAGGGGVLRAAPVGTGGIRNDHKEYAVTWFALAAVWLVMTAYLFYRMRKQEKGETS</sequence>
<dbReference type="EMBL" id="WUMU01000003">
    <property type="protein sequence ID" value="MXN17221.1"/>
    <property type="molecule type" value="Genomic_DNA"/>
</dbReference>
<comment type="caution">
    <text evidence="7">The sequence shown here is derived from an EMBL/GenBank/DDBJ whole genome shotgun (WGS) entry which is preliminary data.</text>
</comment>
<dbReference type="InterPro" id="IPR045214">
    <property type="entry name" value="Surf1/Surf4"/>
</dbReference>
<evidence type="ECO:0000313" key="8">
    <source>
        <dbReference type="Proteomes" id="UP000477911"/>
    </source>
</evidence>
<keyword evidence="5 6" id="KW-0472">Membrane</keyword>
<organism evidence="7 8">
    <name type="scientific">Pseudooceanicola albus</name>
    <dbReference type="NCBI Taxonomy" id="2692189"/>
    <lineage>
        <taxon>Bacteria</taxon>
        <taxon>Pseudomonadati</taxon>
        <taxon>Pseudomonadota</taxon>
        <taxon>Alphaproteobacteria</taxon>
        <taxon>Rhodobacterales</taxon>
        <taxon>Paracoccaceae</taxon>
        <taxon>Pseudooceanicola</taxon>
    </lineage>
</organism>
<evidence type="ECO:0000313" key="7">
    <source>
        <dbReference type="EMBL" id="MXN17221.1"/>
    </source>
</evidence>
<comment type="subcellular location">
    <subcellularLocation>
        <location evidence="6">Cell membrane</location>
        <topology evidence="6">Multi-pass membrane protein</topology>
    </subcellularLocation>
    <subcellularLocation>
        <location evidence="1">Membrane</location>
    </subcellularLocation>
</comment>
<dbReference type="RefSeq" id="WP_160892294.1">
    <property type="nucleotide sequence ID" value="NZ_WUMU01000003.1"/>
</dbReference>
<evidence type="ECO:0000256" key="5">
    <source>
        <dbReference type="ARBA" id="ARBA00023136"/>
    </source>
</evidence>
<evidence type="ECO:0000256" key="3">
    <source>
        <dbReference type="ARBA" id="ARBA00022692"/>
    </source>
</evidence>
<evidence type="ECO:0000256" key="4">
    <source>
        <dbReference type="ARBA" id="ARBA00022989"/>
    </source>
</evidence>
<keyword evidence="4 6" id="KW-1133">Transmembrane helix</keyword>
<proteinExistence type="inferred from homology"/>
<keyword evidence="6" id="KW-1003">Cell membrane</keyword>
<dbReference type="InterPro" id="IPR002994">
    <property type="entry name" value="Surf1/Shy1"/>
</dbReference>
<dbReference type="PANTHER" id="PTHR23427">
    <property type="entry name" value="SURFEIT LOCUS PROTEIN"/>
    <property type="match status" value="1"/>
</dbReference>
<accession>A0A6L7FZI2</accession>
<comment type="similarity">
    <text evidence="2 6">Belongs to the SURF1 family.</text>
</comment>